<dbReference type="InterPro" id="IPR026634">
    <property type="entry name" value="TPST-like"/>
</dbReference>
<dbReference type="Proteomes" id="UP001058860">
    <property type="component" value="Chromosome"/>
</dbReference>
<dbReference type="EMBL" id="CP088295">
    <property type="protein sequence ID" value="UUY01669.1"/>
    <property type="molecule type" value="Genomic_DNA"/>
</dbReference>
<protein>
    <submittedName>
        <fullName evidence="2">Sulfotransferase</fullName>
    </submittedName>
</protein>
<proteinExistence type="predicted"/>
<evidence type="ECO:0000256" key="1">
    <source>
        <dbReference type="ARBA" id="ARBA00022679"/>
    </source>
</evidence>
<reference evidence="3" key="1">
    <citation type="submission" date="2021-11" db="EMBL/GenBank/DDBJ databases">
        <title>Cultivation dependent microbiological survey of springs from the worlds oldest radium mine currently devoted to the extraction of radon-saturated water.</title>
        <authorList>
            <person name="Kapinusova G."/>
            <person name="Smrhova T."/>
            <person name="Strejcek M."/>
            <person name="Suman J."/>
            <person name="Jani K."/>
            <person name="Pajer P."/>
            <person name="Uhlik O."/>
        </authorList>
    </citation>
    <scope>NUCLEOTIDE SEQUENCE [LARGE SCALE GENOMIC DNA]</scope>
    <source>
        <strain evidence="3">J379</strain>
    </source>
</reference>
<gene>
    <name evidence="2" type="ORF">LRS13_13120</name>
</gene>
<dbReference type="RefSeq" id="WP_353862221.1">
    <property type="nucleotide sequence ID" value="NZ_CP088295.1"/>
</dbReference>
<name>A0ABY5PAH8_9ACTN</name>
<dbReference type="Pfam" id="PF13469">
    <property type="entry name" value="Sulfotransfer_3"/>
    <property type="match status" value="1"/>
</dbReference>
<keyword evidence="3" id="KW-1185">Reference proteome</keyword>
<organism evidence="2 3">
    <name type="scientific">Svornostia abyssi</name>
    <dbReference type="NCBI Taxonomy" id="2898438"/>
    <lineage>
        <taxon>Bacteria</taxon>
        <taxon>Bacillati</taxon>
        <taxon>Actinomycetota</taxon>
        <taxon>Thermoleophilia</taxon>
        <taxon>Solirubrobacterales</taxon>
        <taxon>Baekduiaceae</taxon>
        <taxon>Svornostia</taxon>
    </lineage>
</organism>
<dbReference type="Gene3D" id="3.40.50.300">
    <property type="entry name" value="P-loop containing nucleotide triphosphate hydrolases"/>
    <property type="match status" value="1"/>
</dbReference>
<evidence type="ECO:0000313" key="2">
    <source>
        <dbReference type="EMBL" id="UUY01669.1"/>
    </source>
</evidence>
<evidence type="ECO:0000313" key="3">
    <source>
        <dbReference type="Proteomes" id="UP001058860"/>
    </source>
</evidence>
<dbReference type="SUPFAM" id="SSF52540">
    <property type="entry name" value="P-loop containing nucleoside triphosphate hydrolases"/>
    <property type="match status" value="1"/>
</dbReference>
<dbReference type="PANTHER" id="PTHR12788">
    <property type="entry name" value="PROTEIN-TYROSINE SULFOTRANSFERASE 2"/>
    <property type="match status" value="1"/>
</dbReference>
<sequence length="294" mass="33328">MSTTLHPPALDYGGPRWRLEQLTDRQVSRAGRLTVGRACRDVQTYVTFIGYPRSGHSMVGSLLDAHPQAAISHELDALRYVGAGYDRWRLFHLILTNVRRTARRGRVQTGYSYAVPGQWQGRWENLAVIGDKKGGRSTIRLDDDPALIQRLHAVVRLPTRYVLIVRNPFDNVATIAKRDVQEQGIEAETALEHAVRRYVDLTARVDRFVGRVAPSDVHIARHEDFIERPQDELRRLCAFVGLTPERGYLDACAGLLFASPNRSRDTAGWTTRQRDEVEALIARHEFLAGYTFSD</sequence>
<accession>A0ABY5PAH8</accession>
<dbReference type="PANTHER" id="PTHR12788:SF8">
    <property type="entry name" value="PROTEIN-TYROSINE SULFOTRANSFERASE"/>
    <property type="match status" value="1"/>
</dbReference>
<keyword evidence="1" id="KW-0808">Transferase</keyword>
<dbReference type="InterPro" id="IPR027417">
    <property type="entry name" value="P-loop_NTPase"/>
</dbReference>